<comment type="caution">
    <text evidence="2">The sequence shown here is derived from an EMBL/GenBank/DDBJ whole genome shotgun (WGS) entry which is preliminary data.</text>
</comment>
<gene>
    <name evidence="2" type="ORF">S03H2_34452</name>
</gene>
<dbReference type="AlphaFoldDB" id="X1GF40"/>
<feature type="compositionally biased region" description="Acidic residues" evidence="1">
    <location>
        <begin position="245"/>
        <end position="257"/>
    </location>
</feature>
<evidence type="ECO:0000256" key="1">
    <source>
        <dbReference type="SAM" id="MobiDB-lite"/>
    </source>
</evidence>
<accession>X1GF40</accession>
<feature type="non-terminal residue" evidence="2">
    <location>
        <position position="1"/>
    </location>
</feature>
<proteinExistence type="predicted"/>
<dbReference type="EMBL" id="BARU01021024">
    <property type="protein sequence ID" value="GAH55837.1"/>
    <property type="molecule type" value="Genomic_DNA"/>
</dbReference>
<reference evidence="2" key="1">
    <citation type="journal article" date="2014" name="Front. Microbiol.">
        <title>High frequency of phylogenetically diverse reductive dehalogenase-homologous genes in deep subseafloor sedimentary metagenomes.</title>
        <authorList>
            <person name="Kawai M."/>
            <person name="Futagami T."/>
            <person name="Toyoda A."/>
            <person name="Takaki Y."/>
            <person name="Nishi S."/>
            <person name="Hori S."/>
            <person name="Arai W."/>
            <person name="Tsubouchi T."/>
            <person name="Morono Y."/>
            <person name="Uchiyama I."/>
            <person name="Ito T."/>
            <person name="Fujiyama A."/>
            <person name="Inagaki F."/>
            <person name="Takami H."/>
        </authorList>
    </citation>
    <scope>NUCLEOTIDE SEQUENCE</scope>
    <source>
        <strain evidence="2">Expedition CK06-06</strain>
    </source>
</reference>
<name>X1GF40_9ZZZZ</name>
<feature type="region of interest" description="Disordered" evidence="1">
    <location>
        <begin position="236"/>
        <end position="279"/>
    </location>
</feature>
<protein>
    <submittedName>
        <fullName evidence="2">Uncharacterized protein</fullName>
    </submittedName>
</protein>
<feature type="compositionally biased region" description="Pro residues" evidence="1">
    <location>
        <begin position="259"/>
        <end position="270"/>
    </location>
</feature>
<evidence type="ECO:0000313" key="2">
    <source>
        <dbReference type="EMBL" id="GAH55837.1"/>
    </source>
</evidence>
<sequence length="279" mass="30484">EAMQTLLESLGDRITYFSAPAATGLGMVSETAVYELKDPDEFRRGIAMLTTAWERLASQMDLYLKIRTVPDAGEINGVPVTLYIPKFRFGIPARHAEFRKWLKTLYGPEGLVYRVAVVKDRAVVGTGTDLTLFRKIVERVQEDEPGQVAPALARLEPHMPKTQNLFIATSLPAYLREALLRGGTDPDRIGTVDVGSEMVGLSFGAVGNAVEVGSYWPHEQLRLARDLLERVAPEVAEVPESLFEPSEEGPPEGEGGEPEPAPEAVPPAPEAEPEPAPKE</sequence>
<organism evidence="2">
    <name type="scientific">marine sediment metagenome</name>
    <dbReference type="NCBI Taxonomy" id="412755"/>
    <lineage>
        <taxon>unclassified sequences</taxon>
        <taxon>metagenomes</taxon>
        <taxon>ecological metagenomes</taxon>
    </lineage>
</organism>